<dbReference type="GO" id="GO:0008299">
    <property type="term" value="P:isoprenoid biosynthetic process"/>
    <property type="evidence" value="ECO:0007669"/>
    <property type="project" value="InterPro"/>
</dbReference>
<dbReference type="PANTHER" id="PTHR12001:SF69">
    <property type="entry name" value="ALL TRANS-POLYPRENYL-DIPHOSPHATE SYNTHASE PDSS1"/>
    <property type="match status" value="1"/>
</dbReference>
<keyword evidence="5" id="KW-0479">Metal-binding</keyword>
<evidence type="ECO:0000256" key="4">
    <source>
        <dbReference type="ARBA" id="ARBA00022679"/>
    </source>
</evidence>
<dbReference type="GO" id="GO:0046872">
    <property type="term" value="F:metal ion binding"/>
    <property type="evidence" value="ECO:0007669"/>
    <property type="project" value="UniProtKB-KW"/>
</dbReference>
<dbReference type="Proteomes" id="UP000193087">
    <property type="component" value="Unassembled WGS sequence"/>
</dbReference>
<dbReference type="Gene3D" id="1.10.600.10">
    <property type="entry name" value="Farnesyl Diphosphate Synthase"/>
    <property type="match status" value="1"/>
</dbReference>
<dbReference type="InterPro" id="IPR008949">
    <property type="entry name" value="Isoprenoid_synthase_dom_sf"/>
</dbReference>
<comment type="similarity">
    <text evidence="3 7">Belongs to the FPP/GGPP synthase family.</text>
</comment>
<feature type="region of interest" description="Disordered" evidence="8">
    <location>
        <begin position="231"/>
        <end position="255"/>
    </location>
</feature>
<reference evidence="9 10" key="1">
    <citation type="submission" date="2016-01" db="EMBL/GenBank/DDBJ databases">
        <title>The new phylogeny of the genus Mycobacterium.</title>
        <authorList>
            <person name="Tarcisio F."/>
            <person name="Conor M."/>
            <person name="Antonella G."/>
            <person name="Elisabetta G."/>
            <person name="Giulia F.S."/>
            <person name="Sara T."/>
            <person name="Anna F."/>
            <person name="Clotilde B."/>
            <person name="Roberto B."/>
            <person name="Veronica D.S."/>
            <person name="Fabio R."/>
            <person name="Monica P."/>
            <person name="Olivier J."/>
            <person name="Enrico T."/>
            <person name="Nicola S."/>
        </authorList>
    </citation>
    <scope>NUCLEOTIDE SEQUENCE [LARGE SCALE GENOMIC DNA]</scope>
    <source>
        <strain evidence="9 10">DSM 45176</strain>
    </source>
</reference>
<dbReference type="EMBL" id="LQPQ01000241">
    <property type="protein sequence ID" value="ORW59635.1"/>
    <property type="molecule type" value="Genomic_DNA"/>
</dbReference>
<evidence type="ECO:0000256" key="8">
    <source>
        <dbReference type="SAM" id="MobiDB-lite"/>
    </source>
</evidence>
<evidence type="ECO:0000256" key="5">
    <source>
        <dbReference type="ARBA" id="ARBA00022723"/>
    </source>
</evidence>
<evidence type="ECO:0000256" key="6">
    <source>
        <dbReference type="ARBA" id="ARBA00022842"/>
    </source>
</evidence>
<evidence type="ECO:0000313" key="9">
    <source>
        <dbReference type="EMBL" id="ORW59635.1"/>
    </source>
</evidence>
<evidence type="ECO:0000256" key="1">
    <source>
        <dbReference type="ARBA" id="ARBA00001946"/>
    </source>
</evidence>
<organism evidence="9 10">
    <name type="scientific">Mycobacterium riyadhense</name>
    <dbReference type="NCBI Taxonomy" id="486698"/>
    <lineage>
        <taxon>Bacteria</taxon>
        <taxon>Bacillati</taxon>
        <taxon>Actinomycetota</taxon>
        <taxon>Actinomycetes</taxon>
        <taxon>Mycobacteriales</taxon>
        <taxon>Mycobacteriaceae</taxon>
        <taxon>Mycobacterium</taxon>
    </lineage>
</organism>
<sequence length="314" mass="33363">MSVAAGVTLGDSEFGASVCNGVTRIDELISTELSQSEEIIRDAVRPPLHAEGTRLRPLFTVLAAQFGPDPNTWQVAVAGAAIELMHLATLCHDDVRDESQVRSAACRTTSRWDNNVAILVGDYRFAIASRLGSRLGTRAFGIIAETFAELVTGHMRETRGTANQVDLLDHYLQCVGEKSGSLVAASAKLGATFSGATDEQTVRLSRLGRLVGTAFHISDDIVAIASNSDQPEQLPATDLGEGHQTPAMRKSLDGPNNNLAEVVALLQTATGMVKAKEAVASYAAQARDELACLPDCAARRALLALVDSTVSRHE</sequence>
<dbReference type="Pfam" id="PF00348">
    <property type="entry name" value="polyprenyl_synt"/>
    <property type="match status" value="1"/>
</dbReference>
<dbReference type="GO" id="GO:0004659">
    <property type="term" value="F:prenyltransferase activity"/>
    <property type="evidence" value="ECO:0007669"/>
    <property type="project" value="InterPro"/>
</dbReference>
<dbReference type="InterPro" id="IPR000092">
    <property type="entry name" value="Polyprenyl_synt"/>
</dbReference>
<dbReference type="PANTHER" id="PTHR12001">
    <property type="entry name" value="GERANYLGERANYL PYROPHOSPHATE SYNTHASE"/>
    <property type="match status" value="1"/>
</dbReference>
<evidence type="ECO:0000313" key="10">
    <source>
        <dbReference type="Proteomes" id="UP000193087"/>
    </source>
</evidence>
<dbReference type="CDD" id="cd00685">
    <property type="entry name" value="Trans_IPPS_HT"/>
    <property type="match status" value="1"/>
</dbReference>
<evidence type="ECO:0000256" key="3">
    <source>
        <dbReference type="ARBA" id="ARBA00006706"/>
    </source>
</evidence>
<name>A0A1X2B7F6_9MYCO</name>
<dbReference type="AlphaFoldDB" id="A0A1X2B7F6"/>
<comment type="caution">
    <text evidence="9">The sequence shown here is derived from an EMBL/GenBank/DDBJ whole genome shotgun (WGS) entry which is preliminary data.</text>
</comment>
<keyword evidence="6" id="KW-0460">Magnesium</keyword>
<keyword evidence="4 7" id="KW-0808">Transferase</keyword>
<evidence type="ECO:0000256" key="2">
    <source>
        <dbReference type="ARBA" id="ARBA00005128"/>
    </source>
</evidence>
<dbReference type="STRING" id="486698.AWC22_06065"/>
<keyword evidence="10" id="KW-1185">Reference proteome</keyword>
<comment type="cofactor">
    <cofactor evidence="1">
        <name>Mg(2+)</name>
        <dbReference type="ChEBI" id="CHEBI:18420"/>
    </cofactor>
</comment>
<accession>A0A1X2B7F6</accession>
<comment type="pathway">
    <text evidence="2">Isoprenoid biosynthesis.</text>
</comment>
<gene>
    <name evidence="9" type="ORF">AWC22_06065</name>
</gene>
<dbReference type="SUPFAM" id="SSF48576">
    <property type="entry name" value="Terpenoid synthases"/>
    <property type="match status" value="1"/>
</dbReference>
<protein>
    <submittedName>
        <fullName evidence="9">Geranylgeranyl pyrophosphate synthase</fullName>
    </submittedName>
</protein>
<proteinExistence type="inferred from homology"/>
<evidence type="ECO:0000256" key="7">
    <source>
        <dbReference type="RuleBase" id="RU004466"/>
    </source>
</evidence>